<dbReference type="EMBL" id="CP040871">
    <property type="protein sequence ID" value="QDA57394.1"/>
    <property type="molecule type" value="Genomic_DNA"/>
</dbReference>
<feature type="chain" id="PRO_5022862130" description="Autotransporter domain-containing protein" evidence="1">
    <location>
        <begin position="47"/>
        <end position="2007"/>
    </location>
</feature>
<dbReference type="OrthoDB" id="6012342at2"/>
<reference evidence="3 4" key="1">
    <citation type="submission" date="2019-06" db="EMBL/GenBank/DDBJ databases">
        <title>Thermomonas aquatica sp. nov., isolated from an industrial wastewater treatment plant.</title>
        <authorList>
            <person name="Jeon J.H."/>
            <person name="Park D.-S."/>
        </authorList>
    </citation>
    <scope>NUCLEOTIDE SEQUENCE [LARGE SCALE GENOMIC DNA]</scope>
    <source>
        <strain evidence="3 4">SY21</strain>
    </source>
</reference>
<dbReference type="KEGG" id="thes:FHQ07_08750"/>
<protein>
    <recommendedName>
        <fullName evidence="2">Autotransporter domain-containing protein</fullName>
    </recommendedName>
</protein>
<proteinExistence type="predicted"/>
<dbReference type="InterPro" id="IPR036709">
    <property type="entry name" value="Autotransporte_beta_dom_sf"/>
</dbReference>
<gene>
    <name evidence="3" type="ORF">FHQ07_08750</name>
</gene>
<dbReference type="Proteomes" id="UP000308149">
    <property type="component" value="Chromosome"/>
</dbReference>
<keyword evidence="4" id="KW-1185">Reference proteome</keyword>
<name>A0A5B7ZQF5_9GAMM</name>
<accession>A0A5B7ZQF5</accession>
<evidence type="ECO:0000313" key="3">
    <source>
        <dbReference type="EMBL" id="QDA57394.1"/>
    </source>
</evidence>
<dbReference type="InterPro" id="IPR005546">
    <property type="entry name" value="Autotransporte_beta"/>
</dbReference>
<evidence type="ECO:0000313" key="4">
    <source>
        <dbReference type="Proteomes" id="UP000308149"/>
    </source>
</evidence>
<dbReference type="SMART" id="SM00869">
    <property type="entry name" value="Autotransporter"/>
    <property type="match status" value="1"/>
</dbReference>
<dbReference type="PROSITE" id="PS51208">
    <property type="entry name" value="AUTOTRANSPORTER"/>
    <property type="match status" value="1"/>
</dbReference>
<sequence>MKHSGGSASTRGSRKIKVAPMTRAVRMALAASVAALAFGAASPAFAAQGKMSHGAMVVDATPVADLTVVRDGAILAVAPPSFAALAIHESDPGDISIYNADPISESDFKYDVSAISGYSDYGTVTITNTADGELYAGSVLGSAIGIYGYSLSGDVAIDNAGAITAYSYVGIADGIFASGADVGVTNSGAIESYGYTWSAGIEAQGSDSVSVDNSGDINATTGAFVQAVDGYGDVVGYSAGGQAFGIYATAGEGGATVANSGDIEVQGGYVVGIEVQSGGDISIDNSGDIVAGSGLNTYYNGTNYYTYYYGTQVATGINATSNGEGAHVGVSNSGDISADGIFGASGIAATASGLGGTASVENSGDIAVSQNQKYGYGAYGIVVSADGDGSIDNSGDIEVYSGGVANGLAALSFAGDASVTNSGDVGVVATATGYYGATGILAFAGNGEAHVDNSGNVSAYSAGILAVSTRAVDAQGQQGVTVDNSGSLYANGKYAYGVFAQSSGGDVEVTNHAGGEIGFYSYLGNGFGVLGIAQGDADIDNAGGTIAGYAYGQSVGVFGLSYAGDVSVSNSGSISAITGGDAAVGVFARADYGTALVDNSGDIYAGVEGVNGFVGDVAYGILARGAYVGVSNSGSIDALGLYYATGIAASSYYGTVVHNTGGSISAWALGEATGIDAQALFGYAVVDNASGIEAVGLYAGATGISAVVAYGDAVVHNSGDVYAGSIYGDAIGIYAYSVAGDAGVQNSGAISAVSYYGLADGIFASGADVEVANSGAIETYGYAWSAGIEAQGSDSVAVSNSGDISASSSGFYQVYAYSFADNAGGVVAYAPGEHAFGIYATGGEGGATVANSGDIEVQGGYVTGIEVQSGGDIGISNSGDIVAGSGLHSAAYYNPDTYTAYYVYTGTQVATGINATSNGEGAHVGVSNSGDIVADGIFGASGIAATASGLYGTASVTNAGDITASQYVGNGYGAFGIVVSADGDAGINTSGTIAVTSGGTGYGAAALSFAGDAMVINSGDVNVEASTAGSKYYGSYGLLAFAGNGYAAVNNSGSVSVSNEGILAAPARAVDAQGQQGVGVVNSGSLYADGKYAYGVFAVSTGGDVHVNNTATGEIGFYSYLGYGTGILAVSETGDVGIGNAGAIEGYGYSQGVGIFARSNGGDVGISNSSSGSIDVVSAGTAVGIFARADYGTATVVNAGDITASDFPDTPYVGDAAYGILARGAYAQVGNSGSVLADGYYYATGIIARSLYGTTVSTSATSDIEASALLVAIGIEGRSEYGDVSVSNAGSISVEGVYGGGVGIQAYSGLGDVVAANTGDIVASSTYGTAIGVTGYSVAGNTTVSNGGSIESTGAYGAYGIAAQSYLGDVTVVNTSTGDIHAAAPSHAYGIFAHAYGDVTVNNAGHVSASADDGGIAAAVLMESLYGHSTLNNAATGSISVDGSDGDAFAVIGSDAVDTINNSGHLYGAISLLGGNDVFNNRSGGVWDVAGTLSSDFGDGNDTLTNLAGGVVTIGTGGVIAFGDGNDGIVNAGSFRLNGGAVTMGAGTNTFNNVNTVKALGNSSIDMGGGTFTNAGLVDFLDGATDDKLTLAGTLAGTGGLNLDLNLANNSADQLQVNGNVAANAVQSVNVVFAGMPTSAHHSAVFARVSGTSVAGNFVGGQMIGYNEQANFLDLALTVSSQINTANTAADVFSINLDVVGLNDTGTIAANVASGAAGMLNAQVGTFKQRMGVNPYGDAGKVMSAFFRTYTSEGDVNPDHVAANFGQGGNFDYDLSTWGREVGVNANLFGNFHAGLTVGTADGRQRLTGAGIGSNRMDGMTWGLYATWFAPQGFYVDVSGRWMAVDVRSASAAGQQETRAHTGAWNLEAGYQWTLGGLSVVPQLQYTRTEVQDVRAIHADRAVFEGHGGTSERARLGVEVSKTFQSGNVRWTPYGSINAIREFDGEMGYTVADNFFGSTSTEGTSTMAELGLGVQTGGWGFTLGANWVDGGAFKSTVGGQAVIRFAW</sequence>
<feature type="domain" description="Autotransporter" evidence="2">
    <location>
        <begin position="1738"/>
        <end position="2007"/>
    </location>
</feature>
<evidence type="ECO:0000256" key="1">
    <source>
        <dbReference type="SAM" id="SignalP"/>
    </source>
</evidence>
<organism evidence="3 4">
    <name type="scientific">Thermomonas aquatica</name>
    <dbReference type="NCBI Taxonomy" id="2202149"/>
    <lineage>
        <taxon>Bacteria</taxon>
        <taxon>Pseudomonadati</taxon>
        <taxon>Pseudomonadota</taxon>
        <taxon>Gammaproteobacteria</taxon>
        <taxon>Lysobacterales</taxon>
        <taxon>Lysobacteraceae</taxon>
        <taxon>Thermomonas</taxon>
    </lineage>
</organism>
<feature type="signal peptide" evidence="1">
    <location>
        <begin position="1"/>
        <end position="46"/>
    </location>
</feature>
<evidence type="ECO:0000259" key="2">
    <source>
        <dbReference type="PROSITE" id="PS51208"/>
    </source>
</evidence>
<dbReference type="SUPFAM" id="SSF103515">
    <property type="entry name" value="Autotransporter"/>
    <property type="match status" value="1"/>
</dbReference>
<keyword evidence="1" id="KW-0732">Signal</keyword>